<name>A0A9N9RF62_9NEOP</name>
<evidence type="ECO:0000313" key="2">
    <source>
        <dbReference type="EMBL" id="CAG9795703.1"/>
    </source>
</evidence>
<evidence type="ECO:0000256" key="1">
    <source>
        <dbReference type="SAM" id="MobiDB-lite"/>
    </source>
</evidence>
<sequence>MVGLFVIIGVLRRLRSRPPEPPNGVPSSHQPREAVTSHYRTRYTRIFTARSTSLVQHATSADRVLARYYTQGIINKWTGRPISTGGDKTSTVTYFKNTLTTTSKKLAYNITTEYHIKRWQAKLRGRRLT</sequence>
<dbReference type="OrthoDB" id="7397667at2759"/>
<gene>
    <name evidence="2" type="ORF">DIATSA_LOCUS12943</name>
</gene>
<organism evidence="2 3">
    <name type="scientific">Diatraea saccharalis</name>
    <name type="common">sugarcane borer</name>
    <dbReference type="NCBI Taxonomy" id="40085"/>
    <lineage>
        <taxon>Eukaryota</taxon>
        <taxon>Metazoa</taxon>
        <taxon>Ecdysozoa</taxon>
        <taxon>Arthropoda</taxon>
        <taxon>Hexapoda</taxon>
        <taxon>Insecta</taxon>
        <taxon>Pterygota</taxon>
        <taxon>Neoptera</taxon>
        <taxon>Endopterygota</taxon>
        <taxon>Lepidoptera</taxon>
        <taxon>Glossata</taxon>
        <taxon>Ditrysia</taxon>
        <taxon>Pyraloidea</taxon>
        <taxon>Crambidae</taxon>
        <taxon>Crambinae</taxon>
        <taxon>Diatraea</taxon>
    </lineage>
</organism>
<dbReference type="AlphaFoldDB" id="A0A9N9RF62"/>
<reference evidence="2" key="1">
    <citation type="submission" date="2021-12" db="EMBL/GenBank/DDBJ databases">
        <authorList>
            <person name="King R."/>
        </authorList>
    </citation>
    <scope>NUCLEOTIDE SEQUENCE</scope>
</reference>
<keyword evidence="3" id="KW-1185">Reference proteome</keyword>
<reference evidence="2" key="2">
    <citation type="submission" date="2022-10" db="EMBL/GenBank/DDBJ databases">
        <authorList>
            <consortium name="ENA_rothamsted_submissions"/>
            <consortium name="culmorum"/>
            <person name="King R."/>
        </authorList>
    </citation>
    <scope>NUCLEOTIDE SEQUENCE</scope>
</reference>
<accession>A0A9N9RF62</accession>
<evidence type="ECO:0000313" key="3">
    <source>
        <dbReference type="Proteomes" id="UP001153714"/>
    </source>
</evidence>
<proteinExistence type="predicted"/>
<dbReference type="Proteomes" id="UP001153714">
    <property type="component" value="Chromosome 8"/>
</dbReference>
<dbReference type="EMBL" id="OU893339">
    <property type="protein sequence ID" value="CAG9795703.1"/>
    <property type="molecule type" value="Genomic_DNA"/>
</dbReference>
<protein>
    <submittedName>
        <fullName evidence="2">Uncharacterized protein</fullName>
    </submittedName>
</protein>
<feature type="region of interest" description="Disordered" evidence="1">
    <location>
        <begin position="16"/>
        <end position="35"/>
    </location>
</feature>